<dbReference type="EMBL" id="VOIH02000002">
    <property type="protein sequence ID" value="KAF3453828.1"/>
    <property type="molecule type" value="Genomic_DNA"/>
</dbReference>
<evidence type="ECO:0000313" key="2">
    <source>
        <dbReference type="EMBL" id="KAF3453828.1"/>
    </source>
</evidence>
<feature type="region of interest" description="Disordered" evidence="1">
    <location>
        <begin position="105"/>
        <end position="137"/>
    </location>
</feature>
<reference evidence="2" key="1">
    <citation type="submission" date="2020-03" db="EMBL/GenBank/DDBJ databases">
        <title>A high-quality chromosome-level genome assembly of a woody plant with both climbing and erect habits, Rhamnella rubrinervis.</title>
        <authorList>
            <person name="Lu Z."/>
            <person name="Yang Y."/>
            <person name="Zhu X."/>
            <person name="Sun Y."/>
        </authorList>
    </citation>
    <scope>NUCLEOTIDE SEQUENCE</scope>
    <source>
        <strain evidence="2">BYM</strain>
        <tissue evidence="2">Leaf</tissue>
    </source>
</reference>
<dbReference type="Proteomes" id="UP000796880">
    <property type="component" value="Unassembled WGS sequence"/>
</dbReference>
<sequence>MGQQSDIAAELDQAEVETDNSFSKIHQRSGKEVIMQGEPSHLMVAPTPSSSSRVECEEVVTSKESLCEELEWKKLDIAKFLIGFTAVVPLPNKLVCVEIPRAAKVSLEEEDPEKEDDPKEEEHPEENDDLEEFPTEV</sequence>
<protein>
    <submittedName>
        <fullName evidence="2">Uncharacterized protein</fullName>
    </submittedName>
</protein>
<accession>A0A8K0HKQ0</accession>
<organism evidence="2 3">
    <name type="scientific">Rhamnella rubrinervis</name>
    <dbReference type="NCBI Taxonomy" id="2594499"/>
    <lineage>
        <taxon>Eukaryota</taxon>
        <taxon>Viridiplantae</taxon>
        <taxon>Streptophyta</taxon>
        <taxon>Embryophyta</taxon>
        <taxon>Tracheophyta</taxon>
        <taxon>Spermatophyta</taxon>
        <taxon>Magnoliopsida</taxon>
        <taxon>eudicotyledons</taxon>
        <taxon>Gunneridae</taxon>
        <taxon>Pentapetalae</taxon>
        <taxon>rosids</taxon>
        <taxon>fabids</taxon>
        <taxon>Rosales</taxon>
        <taxon>Rhamnaceae</taxon>
        <taxon>rhamnoid group</taxon>
        <taxon>Rhamneae</taxon>
        <taxon>Rhamnella</taxon>
    </lineage>
</organism>
<dbReference type="AlphaFoldDB" id="A0A8K0HKQ0"/>
<feature type="region of interest" description="Disordered" evidence="1">
    <location>
        <begin position="1"/>
        <end position="29"/>
    </location>
</feature>
<evidence type="ECO:0000256" key="1">
    <source>
        <dbReference type="SAM" id="MobiDB-lite"/>
    </source>
</evidence>
<name>A0A8K0HKQ0_9ROSA</name>
<comment type="caution">
    <text evidence="2">The sequence shown here is derived from an EMBL/GenBank/DDBJ whole genome shotgun (WGS) entry which is preliminary data.</text>
</comment>
<gene>
    <name evidence="2" type="ORF">FNV43_RR04269</name>
</gene>
<feature type="compositionally biased region" description="Acidic residues" evidence="1">
    <location>
        <begin position="123"/>
        <end position="137"/>
    </location>
</feature>
<evidence type="ECO:0000313" key="3">
    <source>
        <dbReference type="Proteomes" id="UP000796880"/>
    </source>
</evidence>
<keyword evidence="3" id="KW-1185">Reference proteome</keyword>
<proteinExistence type="predicted"/>